<reference evidence="1 2" key="1">
    <citation type="submission" date="2016-04" db="EMBL/GenBank/DDBJ databases">
        <title>Complete genome sequence of Fictibacillus phosphorivorans G25-29, a strain toxic to nematodes.</title>
        <authorList>
            <person name="Zheng Z."/>
        </authorList>
    </citation>
    <scope>NUCLEOTIDE SEQUENCE [LARGE SCALE GENOMIC DNA]</scope>
    <source>
        <strain evidence="1 2">G25-29</strain>
    </source>
</reference>
<dbReference type="STRING" id="1221500.ABE65_018040"/>
<organism evidence="1 2">
    <name type="scientific">Fictibacillus phosphorivorans</name>
    <dbReference type="NCBI Taxonomy" id="1221500"/>
    <lineage>
        <taxon>Bacteria</taxon>
        <taxon>Bacillati</taxon>
        <taxon>Bacillota</taxon>
        <taxon>Bacilli</taxon>
        <taxon>Bacillales</taxon>
        <taxon>Fictibacillaceae</taxon>
        <taxon>Fictibacillus</taxon>
    </lineage>
</organism>
<proteinExistence type="predicted"/>
<dbReference type="KEGG" id="fpn:ABE65_018040"/>
<dbReference type="Proteomes" id="UP000076623">
    <property type="component" value="Chromosome"/>
</dbReference>
<name>A0A160IQ68_9BACL</name>
<evidence type="ECO:0000313" key="2">
    <source>
        <dbReference type="Proteomes" id="UP000076623"/>
    </source>
</evidence>
<sequence>MMFIKNGASLFGGKSFFYLLGELECVAFQEKINTSVKTFPKVAHILSRRLKEVKSNLEDVGITFDIRRI</sequence>
<protein>
    <submittedName>
        <fullName evidence="1">Uncharacterized protein</fullName>
    </submittedName>
</protein>
<dbReference type="EMBL" id="CP015378">
    <property type="protein sequence ID" value="ANC78593.1"/>
    <property type="molecule type" value="Genomic_DNA"/>
</dbReference>
<dbReference type="AlphaFoldDB" id="A0A160IQ68"/>
<keyword evidence="2" id="KW-1185">Reference proteome</keyword>
<gene>
    <name evidence="1" type="ORF">ABE65_018040</name>
</gene>
<accession>A0A160IQ68</accession>
<evidence type="ECO:0000313" key="1">
    <source>
        <dbReference type="EMBL" id="ANC78593.1"/>
    </source>
</evidence>